<gene>
    <name evidence="1" type="ORF">Cflav_PD1790</name>
</gene>
<dbReference type="STRING" id="320771.Cflav_PD1790"/>
<dbReference type="EMBL" id="ABOX02000038">
    <property type="protein sequence ID" value="EEF58694.1"/>
    <property type="molecule type" value="Genomic_DNA"/>
</dbReference>
<proteinExistence type="predicted"/>
<sequence length="76" mass="7983">MTVVVVGVLVKGLKPLWAGITGGKTVWKPGIQEVPGKIGVMGEIQTVSLRGFPLIPLSLPLPLITDLTDEAVGNEH</sequence>
<protein>
    <submittedName>
        <fullName evidence="1">Uncharacterized protein</fullName>
    </submittedName>
</protein>
<organism evidence="1 2">
    <name type="scientific">Pedosphaera parvula (strain Ellin514)</name>
    <dbReference type="NCBI Taxonomy" id="320771"/>
    <lineage>
        <taxon>Bacteria</taxon>
        <taxon>Pseudomonadati</taxon>
        <taxon>Verrucomicrobiota</taxon>
        <taxon>Pedosphaerae</taxon>
        <taxon>Pedosphaerales</taxon>
        <taxon>Pedosphaeraceae</taxon>
        <taxon>Pedosphaera</taxon>
    </lineage>
</organism>
<name>B9XN32_PEDPL</name>
<accession>B9XN32</accession>
<comment type="caution">
    <text evidence="1">The sequence shown here is derived from an EMBL/GenBank/DDBJ whole genome shotgun (WGS) entry which is preliminary data.</text>
</comment>
<dbReference type="Proteomes" id="UP000003688">
    <property type="component" value="Unassembled WGS sequence"/>
</dbReference>
<keyword evidence="2" id="KW-1185">Reference proteome</keyword>
<dbReference type="AlphaFoldDB" id="B9XN32"/>
<reference evidence="1 2" key="1">
    <citation type="journal article" date="2011" name="J. Bacteriol.">
        <title>Genome sequence of 'Pedosphaera parvula' Ellin514, an aerobic Verrucomicrobial isolate from pasture soil.</title>
        <authorList>
            <person name="Kant R."/>
            <person name="van Passel M.W."/>
            <person name="Sangwan P."/>
            <person name="Palva A."/>
            <person name="Lucas S."/>
            <person name="Copeland A."/>
            <person name="Lapidus A."/>
            <person name="Glavina Del Rio T."/>
            <person name="Dalin E."/>
            <person name="Tice H."/>
            <person name="Bruce D."/>
            <person name="Goodwin L."/>
            <person name="Pitluck S."/>
            <person name="Chertkov O."/>
            <person name="Larimer F.W."/>
            <person name="Land M.L."/>
            <person name="Hauser L."/>
            <person name="Brettin T.S."/>
            <person name="Detter J.C."/>
            <person name="Han S."/>
            <person name="de Vos W.M."/>
            <person name="Janssen P.H."/>
            <person name="Smidt H."/>
        </authorList>
    </citation>
    <scope>NUCLEOTIDE SEQUENCE [LARGE SCALE GENOMIC DNA]</scope>
    <source>
        <strain evidence="1 2">Ellin514</strain>
    </source>
</reference>
<evidence type="ECO:0000313" key="1">
    <source>
        <dbReference type="EMBL" id="EEF58694.1"/>
    </source>
</evidence>
<evidence type="ECO:0000313" key="2">
    <source>
        <dbReference type="Proteomes" id="UP000003688"/>
    </source>
</evidence>